<evidence type="ECO:0000313" key="3">
    <source>
        <dbReference type="Proteomes" id="UP001208651"/>
    </source>
</evidence>
<protein>
    <submittedName>
        <fullName evidence="2">AntA/AntB antirepressor family protein</fullName>
    </submittedName>
</protein>
<dbReference type="InterPro" id="IPR013557">
    <property type="entry name" value="AntA/B_antirep"/>
</dbReference>
<feature type="non-terminal residue" evidence="2">
    <location>
        <position position="1"/>
    </location>
</feature>
<name>A0AAW5RU21_AERME</name>
<dbReference type="AlphaFoldDB" id="A0AAW5RU21"/>
<organism evidence="2 3">
    <name type="scientific">Aeromonas media</name>
    <dbReference type="NCBI Taxonomy" id="651"/>
    <lineage>
        <taxon>Bacteria</taxon>
        <taxon>Pseudomonadati</taxon>
        <taxon>Pseudomonadota</taxon>
        <taxon>Gammaproteobacteria</taxon>
        <taxon>Aeromonadales</taxon>
        <taxon>Aeromonadaceae</taxon>
        <taxon>Aeromonas</taxon>
    </lineage>
</organism>
<evidence type="ECO:0000313" key="2">
    <source>
        <dbReference type="EMBL" id="MCV3290753.1"/>
    </source>
</evidence>
<dbReference type="Proteomes" id="UP001208651">
    <property type="component" value="Unassembled WGS sequence"/>
</dbReference>
<accession>A0AAW5RU21</accession>
<evidence type="ECO:0000259" key="1">
    <source>
        <dbReference type="Pfam" id="PF08346"/>
    </source>
</evidence>
<comment type="caution">
    <text evidence="2">The sequence shown here is derived from an EMBL/GenBank/DDBJ whole genome shotgun (WGS) entry which is preliminary data.</text>
</comment>
<gene>
    <name evidence="2" type="ORF">LZT28_21455</name>
</gene>
<feature type="domain" description="AntA/AntB antirepressor" evidence="1">
    <location>
        <begin position="67"/>
        <end position="120"/>
    </location>
</feature>
<dbReference type="EMBL" id="JAJVCY010000077">
    <property type="protein sequence ID" value="MCV3290753.1"/>
    <property type="molecule type" value="Genomic_DNA"/>
</dbReference>
<dbReference type="Pfam" id="PF08346">
    <property type="entry name" value="AntA"/>
    <property type="match status" value="1"/>
</dbReference>
<sequence length="301" mass="34939">YFGKNRCRFKGAYFLTAISQSNKSFHMNFEQEGLTPQGEALPKISHPLAYMVPIYEHHIGGKLALTVSARELHAFFDSRTRFNTWIKMRIAELDMANEADYVQTFGYHGRFEYFFTFNTAIGVIQVEKGDKARCMRNYLSACEEPLVVATNGEHDKSEPDRDYHALLLYALKDYSAHPGIKANEPRLLVKPHKNLRKDSHALMCDALKERRDRLGKKTEEGHYGREADMLNWIVLGMDSKSWLAIRGLQGEMRHHLDPHQLELLAYLERCNTTLLDIDMAYPERKEHLVVLLMRHMLRGIR</sequence>
<dbReference type="RefSeq" id="WP_263686581.1">
    <property type="nucleotide sequence ID" value="NZ_JAJVCY010000077.1"/>
</dbReference>
<reference evidence="2" key="1">
    <citation type="submission" date="2022-01" db="EMBL/GenBank/DDBJ databases">
        <title>Comparison of Fish pathogen Aeromonas spp.</title>
        <authorList>
            <person name="Dubey S."/>
            <person name="Sorum H."/>
            <person name="Munangandu H.M."/>
        </authorList>
    </citation>
    <scope>NUCLEOTIDE SEQUENCE</scope>
    <source>
        <strain evidence="2">SD/21-15</strain>
    </source>
</reference>
<proteinExistence type="predicted"/>